<evidence type="ECO:0000313" key="1">
    <source>
        <dbReference type="EMBL" id="NIR75611.1"/>
    </source>
</evidence>
<gene>
    <name evidence="1" type="ORF">GWO12_10960</name>
</gene>
<feature type="non-terminal residue" evidence="1">
    <location>
        <position position="41"/>
    </location>
</feature>
<evidence type="ECO:0000313" key="2">
    <source>
        <dbReference type="Proteomes" id="UP000702544"/>
    </source>
</evidence>
<comment type="caution">
    <text evidence="1">The sequence shown here is derived from an EMBL/GenBank/DDBJ whole genome shotgun (WGS) entry which is preliminary data.</text>
</comment>
<feature type="non-terminal residue" evidence="1">
    <location>
        <position position="1"/>
    </location>
</feature>
<sequence>YARLPYALERKYPDANREWARQFVFPGPGLQSDEKTKRLYR</sequence>
<protein>
    <submittedName>
        <fullName evidence="1">Integron integrase</fullName>
    </submittedName>
</protein>
<name>A0AAE4ZC13_9BACT</name>
<accession>A0AAE4ZC13</accession>
<proteinExistence type="predicted"/>
<dbReference type="Proteomes" id="UP000702544">
    <property type="component" value="Unassembled WGS sequence"/>
</dbReference>
<dbReference type="AlphaFoldDB" id="A0AAE4ZC13"/>
<reference evidence="1 2" key="1">
    <citation type="submission" date="2020-01" db="EMBL/GenBank/DDBJ databases">
        <title>Genomes assembled from Gulf of Kutch pelagic sediment metagenomes.</title>
        <authorList>
            <person name="Chandrashekar M."/>
            <person name="Mahajan M.S."/>
            <person name="Dave K.J."/>
            <person name="Vatsa P."/>
            <person name="Nathani N.M."/>
        </authorList>
    </citation>
    <scope>NUCLEOTIDE SEQUENCE [LARGE SCALE GENOMIC DNA]</scope>
    <source>
        <strain evidence="1">KS3-K002</strain>
    </source>
</reference>
<dbReference type="EMBL" id="JAACAK010000083">
    <property type="protein sequence ID" value="NIR75611.1"/>
    <property type="molecule type" value="Genomic_DNA"/>
</dbReference>
<organism evidence="1 2">
    <name type="scientific">Candidatus Kutchimonas denitrificans</name>
    <dbReference type="NCBI Taxonomy" id="3056748"/>
    <lineage>
        <taxon>Bacteria</taxon>
        <taxon>Pseudomonadati</taxon>
        <taxon>Gemmatimonadota</taxon>
        <taxon>Gemmatimonadia</taxon>
        <taxon>Candidatus Palauibacterales</taxon>
        <taxon>Candidatus Palauibacteraceae</taxon>
        <taxon>Candidatus Kutchimonas</taxon>
    </lineage>
</organism>